<evidence type="ECO:0000256" key="1">
    <source>
        <dbReference type="SAM" id="Phobius"/>
    </source>
</evidence>
<comment type="caution">
    <text evidence="2">The sequence shown here is derived from an EMBL/GenBank/DDBJ whole genome shotgun (WGS) entry which is preliminary data.</text>
</comment>
<organism evidence="2 3">
    <name type="scientific">Halteria grandinella</name>
    <dbReference type="NCBI Taxonomy" id="5974"/>
    <lineage>
        <taxon>Eukaryota</taxon>
        <taxon>Sar</taxon>
        <taxon>Alveolata</taxon>
        <taxon>Ciliophora</taxon>
        <taxon>Intramacronucleata</taxon>
        <taxon>Spirotrichea</taxon>
        <taxon>Stichotrichia</taxon>
        <taxon>Sporadotrichida</taxon>
        <taxon>Halteriidae</taxon>
        <taxon>Halteria</taxon>
    </lineage>
</organism>
<proteinExistence type="predicted"/>
<dbReference type="Proteomes" id="UP000785679">
    <property type="component" value="Unassembled WGS sequence"/>
</dbReference>
<keyword evidence="3" id="KW-1185">Reference proteome</keyword>
<feature type="transmembrane region" description="Helical" evidence="1">
    <location>
        <begin position="91"/>
        <end position="110"/>
    </location>
</feature>
<protein>
    <submittedName>
        <fullName evidence="2">Uncharacterized protein</fullName>
    </submittedName>
</protein>
<gene>
    <name evidence="2" type="ORF">FGO68_gene6408</name>
</gene>
<accession>A0A8J8P5V3</accession>
<keyword evidence="1" id="KW-1133">Transmembrane helix</keyword>
<keyword evidence="1" id="KW-0812">Transmembrane</keyword>
<evidence type="ECO:0000313" key="2">
    <source>
        <dbReference type="EMBL" id="TNV87991.1"/>
    </source>
</evidence>
<reference evidence="2" key="1">
    <citation type="submission" date="2019-06" db="EMBL/GenBank/DDBJ databases">
        <authorList>
            <person name="Zheng W."/>
        </authorList>
    </citation>
    <scope>NUCLEOTIDE SEQUENCE</scope>
    <source>
        <strain evidence="2">QDHG01</strain>
    </source>
</reference>
<dbReference type="AlphaFoldDB" id="A0A8J8P5V3"/>
<keyword evidence="1" id="KW-0472">Membrane</keyword>
<evidence type="ECO:0000313" key="3">
    <source>
        <dbReference type="Proteomes" id="UP000785679"/>
    </source>
</evidence>
<name>A0A8J8P5V3_HALGN</name>
<dbReference type="EMBL" id="RRYP01000107">
    <property type="protein sequence ID" value="TNV87991.1"/>
    <property type="molecule type" value="Genomic_DNA"/>
</dbReference>
<sequence>MAFDIFLNRIYQLNVSLPDKIKVPSFILKSAPHIDSQSLNQTNLTVSQINQDISFMLLNGIRVILYKTHEVEDYLHTIVTNLSLKHNKTEFLLIMLAGLALCTTMMVLIIQKIANTDRSNKEILGIFALLSIEEIDRIYGICDKFIDRLDNHEDHHQAQSDEYGEANSIQIEKFNKGKISKDKMRIYQ</sequence>